<dbReference type="Proteomes" id="UP000723714">
    <property type="component" value="Unassembled WGS sequence"/>
</dbReference>
<dbReference type="InterPro" id="IPR016007">
    <property type="entry name" value="Alpha_rhamnosid"/>
</dbReference>
<evidence type="ECO:0000259" key="2">
    <source>
        <dbReference type="Pfam" id="PF05592"/>
    </source>
</evidence>
<feature type="domain" description="Alpha-L-rhamnosidase concanavalin-like" evidence="2">
    <location>
        <begin position="314"/>
        <end position="410"/>
    </location>
</feature>
<dbReference type="Pfam" id="PF25788">
    <property type="entry name" value="Ig_Rha78A_N"/>
    <property type="match status" value="1"/>
</dbReference>
<dbReference type="PIRSF" id="PIRSF010631">
    <property type="entry name" value="A-rhamnsds"/>
    <property type="match status" value="1"/>
</dbReference>
<accession>A0ABS6D9R9</accession>
<keyword evidence="1 6" id="KW-0378">Hydrolase</keyword>
<evidence type="ECO:0000259" key="3">
    <source>
        <dbReference type="Pfam" id="PF08531"/>
    </source>
</evidence>
<protein>
    <submittedName>
        <fullName evidence="6">Glycoside hydrolase family 78 protein</fullName>
    </submittedName>
</protein>
<dbReference type="Pfam" id="PF05592">
    <property type="entry name" value="Bac_rhamnosid"/>
    <property type="match status" value="1"/>
</dbReference>
<evidence type="ECO:0000259" key="5">
    <source>
        <dbReference type="Pfam" id="PF17390"/>
    </source>
</evidence>
<sequence length="905" mass="104373">MYKVTHLRCNDEADVIGINHPIFSWWLESDSRFVEQFRYHIQVAMDADFQEIIWDYQRHTSETTGIEYTGPQLESRTRYYVRVQSWITAEILTEWSEPIFFETTIMNSSEWTAKWIKPEVVEVHGNKNYRRPFLAEKQFKLPAKAIQARLYISALGVYNAELNGKKISEDYFRPGFTDYNYRVQFQSYDVTDMLDSENIIKVTVAEGWFSGYLGWEGRKNTYGSSNALLAQLEIKLEDGSVKVIGTDGTWEQKFREIMYSDFYNGEAYDSRQKEYHCGQMKEFSYPMKTLVPQEGPSVKNIITIKPLSIFKDASGNCVLDMGQNMVGWVRFKNIHTVDGDLKLSYGEVLDKDGNFYSENLRKADAIDTFRLEANDGKEYEPHFTFHGFRYVKLEGFTEEVQAEDFQGIVLSSSMEQLCEFHTGNERINQLQSNILWGQRGNFVDIPTDCPQRDERLGWTADAQIICPTAAFDFQINRFFRKWLRDLKDNQMEQEGAAPYVVPDILKGVFSDGLSNTTAAWGDAAVICPWVIYEAYGDKDILKEQYDSMKAWIDYIRREGDNEYLWDTGAQLGDWLGMDSKEDSFYGATEGCYAATAYYAYSTGLFAETARILGKMSDYKEYSDLYENICEAFRGNFVKQDAELTSYTQTAYVLALKFGLLKKEDEKRAAERLVELVKKKDNHLDTGFLGTPYICHVLTEQGYNDLAYTLLFNNDFPSWLYQVDHGATTMWEHWDSQKVDGSFWSTEMNSFNHYAYGSIGSWMYRTIGGIDMKEPGYKKTIIAPKPDERIQSAECTLTTMHGIVSCEWKLDGNRIHIKAVVPANTKAFIMLPEPADEQSLKKQIEEVTEGHAVYTEGKVQTVKHVLYDVEYTESKSRTEKEINVGNETAFEIGSGVFEFDYILKEN</sequence>
<dbReference type="Pfam" id="PF17389">
    <property type="entry name" value="Bac_rhamnosid6H"/>
    <property type="match status" value="1"/>
</dbReference>
<feature type="domain" description="Bacterial alpha-L-rhamnosidase N-terminal" evidence="3">
    <location>
        <begin position="145"/>
        <end position="274"/>
    </location>
</feature>
<reference evidence="6 7" key="1">
    <citation type="submission" date="2021-06" db="EMBL/GenBank/DDBJ databases">
        <title>Faecalicatena sp. nov. isolated from porcine feces.</title>
        <authorList>
            <person name="Oh B.S."/>
            <person name="Lee J.H."/>
        </authorList>
    </citation>
    <scope>NUCLEOTIDE SEQUENCE [LARGE SCALE GENOMIC DNA]</scope>
    <source>
        <strain evidence="6 7">AGMB00832</strain>
    </source>
</reference>
<keyword evidence="7" id="KW-1185">Reference proteome</keyword>
<evidence type="ECO:0000259" key="4">
    <source>
        <dbReference type="Pfam" id="PF17389"/>
    </source>
</evidence>
<dbReference type="RefSeq" id="WP_216245067.1">
    <property type="nucleotide sequence ID" value="NZ_JABACJ020000032.1"/>
</dbReference>
<dbReference type="PANTHER" id="PTHR33307:SF6">
    <property type="entry name" value="ALPHA-RHAMNOSIDASE (EUROFUNG)-RELATED"/>
    <property type="match status" value="1"/>
</dbReference>
<dbReference type="Pfam" id="PF17390">
    <property type="entry name" value="Bac_rhamnosid_C"/>
    <property type="match status" value="1"/>
</dbReference>
<dbReference type="InterPro" id="IPR008902">
    <property type="entry name" value="Rhamnosid_concanavalin"/>
</dbReference>
<name>A0ABS6D9R9_9FIRM</name>
<dbReference type="InterPro" id="IPR035396">
    <property type="entry name" value="Bac_rhamnosid6H"/>
</dbReference>
<feature type="domain" description="Alpha-L-rhamnosidase C-terminal" evidence="5">
    <location>
        <begin position="768"/>
        <end position="838"/>
    </location>
</feature>
<dbReference type="PANTHER" id="PTHR33307">
    <property type="entry name" value="ALPHA-RHAMNOSIDASE (EUROFUNG)"/>
    <property type="match status" value="1"/>
</dbReference>
<dbReference type="GO" id="GO:0016787">
    <property type="term" value="F:hydrolase activity"/>
    <property type="evidence" value="ECO:0007669"/>
    <property type="project" value="UniProtKB-KW"/>
</dbReference>
<evidence type="ECO:0000313" key="7">
    <source>
        <dbReference type="Proteomes" id="UP000723714"/>
    </source>
</evidence>
<evidence type="ECO:0000256" key="1">
    <source>
        <dbReference type="ARBA" id="ARBA00022801"/>
    </source>
</evidence>
<comment type="caution">
    <text evidence="6">The sequence shown here is derived from an EMBL/GenBank/DDBJ whole genome shotgun (WGS) entry which is preliminary data.</text>
</comment>
<dbReference type="EMBL" id="JABACJ020000032">
    <property type="protein sequence ID" value="MBU3878357.1"/>
    <property type="molecule type" value="Genomic_DNA"/>
</dbReference>
<dbReference type="InterPro" id="IPR013737">
    <property type="entry name" value="Bac_rhamnosid_N"/>
</dbReference>
<feature type="domain" description="Alpha-L-rhamnosidase six-hairpin glycosidase" evidence="4">
    <location>
        <begin position="416"/>
        <end position="766"/>
    </location>
</feature>
<gene>
    <name evidence="6" type="ORF">HGO97_021370</name>
</gene>
<dbReference type="Pfam" id="PF08531">
    <property type="entry name" value="Bac_rhamnosid_N"/>
    <property type="match status" value="1"/>
</dbReference>
<proteinExistence type="predicted"/>
<organism evidence="6 7">
    <name type="scientific">Faecalicatena faecalis</name>
    <dbReference type="NCBI Taxonomy" id="2726362"/>
    <lineage>
        <taxon>Bacteria</taxon>
        <taxon>Bacillati</taxon>
        <taxon>Bacillota</taxon>
        <taxon>Clostridia</taxon>
        <taxon>Lachnospirales</taxon>
        <taxon>Lachnospiraceae</taxon>
        <taxon>Faecalicatena</taxon>
    </lineage>
</organism>
<evidence type="ECO:0000313" key="6">
    <source>
        <dbReference type="EMBL" id="MBU3878357.1"/>
    </source>
</evidence>
<dbReference type="InterPro" id="IPR035398">
    <property type="entry name" value="Bac_rhamnosid_C"/>
</dbReference>